<dbReference type="Pfam" id="PF00561">
    <property type="entry name" value="Abhydrolase_1"/>
    <property type="match status" value="1"/>
</dbReference>
<name>A0A6J4IH93_9PROT</name>
<keyword evidence="3" id="KW-0808">Transferase</keyword>
<dbReference type="InterPro" id="IPR008220">
    <property type="entry name" value="HAT_MetX-like"/>
</dbReference>
<sequence>MTTSRREVLGTAGLLATAAAAQGAAATDRGQHALGDLALQSGKVLPGAQLSWRTHGTLSPGRDNVVLYPTSYSAQHPDLEWLIGPEGVLDPGRWFIVIPDMFGNGLSSSPSNTEAYPDLVTAWDNVQAQRRLLRERWGIERIACAYGWSMGAIQAYHWAAAFPDAVDRIVVNCGSARTAVHNRVFLLGLMATLEAAPEHLGGGRFSQEPVAAMRAFSRIYAGWGLSQDFYRADLHRTALGAPDLDAFLRTGWEERFGRRAAANLYAQLRTWDAADISANPMYGGDLAHALKAIKARVLLMPGETDLYFRVADNAAELPHLARAELRSIPSIWGHRAGNPQGIPAETAFLRAAVRAWMEG</sequence>
<protein>
    <submittedName>
        <fullName evidence="3">Homoserine O-acetyltransferase</fullName>
        <ecNumber evidence="3">2.3.1.31</ecNumber>
    </submittedName>
</protein>
<dbReference type="PANTHER" id="PTHR32268:SF15">
    <property type="entry name" value="HOMOSERINE ACETYLTRANSFERASE FAMILY PROTEIN (AFU_ORTHOLOGUE AFUA_1G15350)"/>
    <property type="match status" value="1"/>
</dbReference>
<dbReference type="PANTHER" id="PTHR32268">
    <property type="entry name" value="HOMOSERINE O-ACETYLTRANSFERASE"/>
    <property type="match status" value="1"/>
</dbReference>
<dbReference type="AlphaFoldDB" id="A0A6J4IH93"/>
<proteinExistence type="predicted"/>
<dbReference type="EMBL" id="CADCTG010000168">
    <property type="protein sequence ID" value="CAA9250401.1"/>
    <property type="molecule type" value="Genomic_DNA"/>
</dbReference>
<gene>
    <name evidence="3" type="ORF">AVDCRST_MAG08-2159</name>
</gene>
<feature type="active site" description="Nucleophile" evidence="1">
    <location>
        <position position="149"/>
    </location>
</feature>
<reference evidence="3" key="1">
    <citation type="submission" date="2020-02" db="EMBL/GenBank/DDBJ databases">
        <authorList>
            <person name="Meier V. D."/>
        </authorList>
    </citation>
    <scope>NUCLEOTIDE SEQUENCE</scope>
    <source>
        <strain evidence="3">AVDCRST_MAG08</strain>
    </source>
</reference>
<evidence type="ECO:0000256" key="1">
    <source>
        <dbReference type="PIRSR" id="PIRSR000443-1"/>
    </source>
</evidence>
<evidence type="ECO:0000259" key="2">
    <source>
        <dbReference type="Pfam" id="PF00561"/>
    </source>
</evidence>
<dbReference type="InterPro" id="IPR006311">
    <property type="entry name" value="TAT_signal"/>
</dbReference>
<dbReference type="Gene3D" id="3.40.50.1820">
    <property type="entry name" value="alpha/beta hydrolase"/>
    <property type="match status" value="1"/>
</dbReference>
<dbReference type="SUPFAM" id="SSF53474">
    <property type="entry name" value="alpha/beta-Hydrolases"/>
    <property type="match status" value="1"/>
</dbReference>
<dbReference type="InterPro" id="IPR000073">
    <property type="entry name" value="AB_hydrolase_1"/>
</dbReference>
<feature type="domain" description="AB hydrolase-1" evidence="2">
    <location>
        <begin position="93"/>
        <end position="232"/>
    </location>
</feature>
<keyword evidence="3" id="KW-0012">Acyltransferase</keyword>
<dbReference type="InterPro" id="IPR029058">
    <property type="entry name" value="AB_hydrolase_fold"/>
</dbReference>
<dbReference type="PROSITE" id="PS51318">
    <property type="entry name" value="TAT"/>
    <property type="match status" value="1"/>
</dbReference>
<organism evidence="3">
    <name type="scientific">uncultured Acetobacteraceae bacterium</name>
    <dbReference type="NCBI Taxonomy" id="169975"/>
    <lineage>
        <taxon>Bacteria</taxon>
        <taxon>Pseudomonadati</taxon>
        <taxon>Pseudomonadota</taxon>
        <taxon>Alphaproteobacteria</taxon>
        <taxon>Acetobacterales</taxon>
        <taxon>Acetobacteraceae</taxon>
        <taxon>environmental samples</taxon>
    </lineage>
</organism>
<feature type="active site" evidence="1">
    <location>
        <position position="334"/>
    </location>
</feature>
<dbReference type="PIRSF" id="PIRSF000443">
    <property type="entry name" value="Homoser_Ac_trans"/>
    <property type="match status" value="1"/>
</dbReference>
<dbReference type="EC" id="2.3.1.31" evidence="3"/>
<dbReference type="GO" id="GO:0004414">
    <property type="term" value="F:homoserine O-acetyltransferase activity"/>
    <property type="evidence" value="ECO:0007669"/>
    <property type="project" value="UniProtKB-EC"/>
</dbReference>
<dbReference type="NCBIfam" id="NF005757">
    <property type="entry name" value="PRK07581.1"/>
    <property type="match status" value="1"/>
</dbReference>
<accession>A0A6J4IH93</accession>
<feature type="active site" evidence="1">
    <location>
        <position position="305"/>
    </location>
</feature>
<evidence type="ECO:0000313" key="3">
    <source>
        <dbReference type="EMBL" id="CAA9250401.1"/>
    </source>
</evidence>